<dbReference type="SMART" id="SM00091">
    <property type="entry name" value="PAS"/>
    <property type="match status" value="2"/>
</dbReference>
<evidence type="ECO:0000259" key="8">
    <source>
        <dbReference type="PROSITE" id="PS50109"/>
    </source>
</evidence>
<dbReference type="GO" id="GO:0009927">
    <property type="term" value="F:histidine phosphotransfer kinase activity"/>
    <property type="evidence" value="ECO:0007669"/>
    <property type="project" value="TreeGrafter"/>
</dbReference>
<dbReference type="InterPro" id="IPR036890">
    <property type="entry name" value="HATPase_C_sf"/>
</dbReference>
<dbReference type="PROSITE" id="PS50113">
    <property type="entry name" value="PAC"/>
    <property type="match status" value="1"/>
</dbReference>
<dbReference type="SMART" id="SM00388">
    <property type="entry name" value="HisKA"/>
    <property type="match status" value="1"/>
</dbReference>
<dbReference type="InterPro" id="IPR013655">
    <property type="entry name" value="PAS_fold_3"/>
</dbReference>
<dbReference type="PANTHER" id="PTHR43047">
    <property type="entry name" value="TWO-COMPONENT HISTIDINE PROTEIN KINASE"/>
    <property type="match status" value="1"/>
</dbReference>
<name>A0A4P2R7X9_SORCE</name>
<feature type="domain" description="Response regulatory" evidence="9">
    <location>
        <begin position="572"/>
        <end position="688"/>
    </location>
</feature>
<dbReference type="AlphaFoldDB" id="A0A4P2R7X9"/>
<dbReference type="InterPro" id="IPR001610">
    <property type="entry name" value="PAC"/>
</dbReference>
<dbReference type="Gene3D" id="3.30.565.10">
    <property type="entry name" value="Histidine kinase-like ATPase, C-terminal domain"/>
    <property type="match status" value="1"/>
</dbReference>
<feature type="domain" description="Histidine kinase" evidence="8">
    <location>
        <begin position="335"/>
        <end position="553"/>
    </location>
</feature>
<feature type="modified residue" description="4-aspartylphosphate" evidence="6">
    <location>
        <position position="621"/>
    </location>
</feature>
<protein>
    <recommendedName>
        <fullName evidence="2">histidine kinase</fullName>
        <ecNumber evidence="2">2.7.13.3</ecNumber>
    </recommendedName>
</protein>
<evidence type="ECO:0000313" key="12">
    <source>
        <dbReference type="EMBL" id="AUX38203.1"/>
    </source>
</evidence>
<dbReference type="PROSITE" id="PS50110">
    <property type="entry name" value="RESPONSE_REGULATORY"/>
    <property type="match status" value="1"/>
</dbReference>
<evidence type="ECO:0000256" key="5">
    <source>
        <dbReference type="ARBA" id="ARBA00022777"/>
    </source>
</evidence>
<dbReference type="RefSeq" id="WP_165374586.1">
    <property type="nucleotide sequence ID" value="NZ_CP012672.1"/>
</dbReference>
<reference evidence="12 13" key="1">
    <citation type="submission" date="2015-09" db="EMBL/GenBank/DDBJ databases">
        <title>Sorangium comparison.</title>
        <authorList>
            <person name="Zaburannyi N."/>
            <person name="Bunk B."/>
            <person name="Overmann J."/>
            <person name="Mueller R."/>
        </authorList>
    </citation>
    <scope>NUCLEOTIDE SEQUENCE [LARGE SCALE GENOMIC DNA]</scope>
    <source>
        <strain evidence="12 13">So ce836</strain>
    </source>
</reference>
<dbReference type="Pfam" id="PF00512">
    <property type="entry name" value="HisKA"/>
    <property type="match status" value="1"/>
</dbReference>
<dbReference type="SUPFAM" id="SSF55874">
    <property type="entry name" value="ATPase domain of HSP90 chaperone/DNA topoisomerase II/histidine kinase"/>
    <property type="match status" value="1"/>
</dbReference>
<dbReference type="Pfam" id="PF02518">
    <property type="entry name" value="HATPase_c"/>
    <property type="match status" value="1"/>
</dbReference>
<evidence type="ECO:0000256" key="2">
    <source>
        <dbReference type="ARBA" id="ARBA00012438"/>
    </source>
</evidence>
<dbReference type="InterPro" id="IPR013656">
    <property type="entry name" value="PAS_4"/>
</dbReference>
<proteinExistence type="predicted"/>
<dbReference type="CDD" id="cd00082">
    <property type="entry name" value="HisKA"/>
    <property type="match status" value="1"/>
</dbReference>
<dbReference type="PANTHER" id="PTHR43047:SF72">
    <property type="entry name" value="OSMOSENSING HISTIDINE PROTEIN KINASE SLN1"/>
    <property type="match status" value="1"/>
</dbReference>
<evidence type="ECO:0000313" key="13">
    <source>
        <dbReference type="Proteomes" id="UP000295497"/>
    </source>
</evidence>
<feature type="compositionally biased region" description="Low complexity" evidence="7">
    <location>
        <begin position="43"/>
        <end position="52"/>
    </location>
</feature>
<dbReference type="SMART" id="SM00448">
    <property type="entry name" value="REC"/>
    <property type="match status" value="1"/>
</dbReference>
<dbReference type="SUPFAM" id="SSF55785">
    <property type="entry name" value="PYP-like sensor domain (PAS domain)"/>
    <property type="match status" value="2"/>
</dbReference>
<keyword evidence="3 6" id="KW-0597">Phosphoprotein</keyword>
<dbReference type="CDD" id="cd00130">
    <property type="entry name" value="PAS"/>
    <property type="match status" value="2"/>
</dbReference>
<dbReference type="Gene3D" id="3.30.450.20">
    <property type="entry name" value="PAS domain"/>
    <property type="match status" value="2"/>
</dbReference>
<dbReference type="PROSITE" id="PS50109">
    <property type="entry name" value="HIS_KIN"/>
    <property type="match status" value="1"/>
</dbReference>
<dbReference type="InterPro" id="IPR035965">
    <property type="entry name" value="PAS-like_dom_sf"/>
</dbReference>
<feature type="compositionally biased region" description="Basic and acidic residues" evidence="7">
    <location>
        <begin position="1"/>
        <end position="10"/>
    </location>
</feature>
<organism evidence="12 13">
    <name type="scientific">Sorangium cellulosum</name>
    <name type="common">Polyangium cellulosum</name>
    <dbReference type="NCBI Taxonomy" id="56"/>
    <lineage>
        <taxon>Bacteria</taxon>
        <taxon>Pseudomonadati</taxon>
        <taxon>Myxococcota</taxon>
        <taxon>Polyangia</taxon>
        <taxon>Polyangiales</taxon>
        <taxon>Polyangiaceae</taxon>
        <taxon>Sorangium</taxon>
    </lineage>
</organism>
<evidence type="ECO:0000259" key="11">
    <source>
        <dbReference type="PROSITE" id="PS50113"/>
    </source>
</evidence>
<feature type="compositionally biased region" description="Basic and acidic residues" evidence="7">
    <location>
        <begin position="33"/>
        <end position="42"/>
    </location>
</feature>
<dbReference type="Gene3D" id="3.40.50.2300">
    <property type="match status" value="1"/>
</dbReference>
<dbReference type="PROSITE" id="PS50112">
    <property type="entry name" value="PAS"/>
    <property type="match status" value="1"/>
</dbReference>
<gene>
    <name evidence="12" type="primary">cpxA</name>
    <name evidence="12" type="ORF">SOCE836_104430</name>
</gene>
<dbReference type="GO" id="GO:0000155">
    <property type="term" value="F:phosphorelay sensor kinase activity"/>
    <property type="evidence" value="ECO:0007669"/>
    <property type="project" value="InterPro"/>
</dbReference>
<dbReference type="SUPFAM" id="SSF52172">
    <property type="entry name" value="CheY-like"/>
    <property type="match status" value="1"/>
</dbReference>
<dbReference type="PRINTS" id="PR00344">
    <property type="entry name" value="BCTRLSENSOR"/>
</dbReference>
<dbReference type="SUPFAM" id="SSF47384">
    <property type="entry name" value="Homodimeric domain of signal transducing histidine kinase"/>
    <property type="match status" value="1"/>
</dbReference>
<sequence>MVYDGRDARRAAGPPARWPAVRRGVAGGGRVTGTREERKDAESASLSGAESSGDGGLRRELDRAPAALLSERDLHLALELAGVAVATGEPSTTRILAVSREFCALTGYSEAELLERTFVDLTHPDDRARDLAVYQRAVHGAEREWRSEKRFVRKDGGVRWVMVRGAVFRDERGKAVRAVGVIEDITARKEADEALRRSEERFRAAQELSLDAFIVLRPARDEAGRIADFLFDFANPAAGRLLRVPVSALVGRRLLDLMPDQRTELFPLYVRVVETGEPHDKEIAYTARGHRVWVRNMAVKVGDGVAVSFNDITARKQAEQALLDGDRRKDEFLAMLAHELRNPLSAIQFALRISQMPTVPEPRRAWAQAVMQRQLGQLGRMVDDLLDVSRITRGKITLKQEPLDLGHVVYQAVAAAAPLIDASKHELALDVGPRPLPVFGDTARLEQVVVNLLTNAAKYTREGGRIWLSARQEGSEIVVRVKDTGYGIPEEMLPRIFDLFEQAHPTLGRARGGLGIGLTLVKRLVEMHSGSVSAASEGEGRGSEFTVRLPAVEPPAEAEGAAGPVSGTLARRILVVDDNRDHAHALVLLLEQAGHVTALAHDGPSALEAARSFAPEVVLLDIGLPAMDGYEVARRMRGEAGAGALRILAFTGYGQQDDVRRSREAGCDAHLVKPIAPEVLFAHIAGGER</sequence>
<dbReference type="EMBL" id="CP012672">
    <property type="protein sequence ID" value="AUX38203.1"/>
    <property type="molecule type" value="Genomic_DNA"/>
</dbReference>
<dbReference type="Pfam" id="PF08447">
    <property type="entry name" value="PAS_3"/>
    <property type="match status" value="1"/>
</dbReference>
<dbReference type="CDD" id="cd17580">
    <property type="entry name" value="REC_2_DhkD-like"/>
    <property type="match status" value="1"/>
</dbReference>
<keyword evidence="5 12" id="KW-0418">Kinase</keyword>
<dbReference type="SMART" id="SM00387">
    <property type="entry name" value="HATPase_c"/>
    <property type="match status" value="1"/>
</dbReference>
<dbReference type="CDD" id="cd00075">
    <property type="entry name" value="HATPase"/>
    <property type="match status" value="1"/>
</dbReference>
<dbReference type="Pfam" id="PF08448">
    <property type="entry name" value="PAS_4"/>
    <property type="match status" value="1"/>
</dbReference>
<dbReference type="Gene3D" id="1.10.287.130">
    <property type="match status" value="1"/>
</dbReference>
<evidence type="ECO:0000259" key="10">
    <source>
        <dbReference type="PROSITE" id="PS50112"/>
    </source>
</evidence>
<feature type="compositionally biased region" description="Low complexity" evidence="7">
    <location>
        <begin position="11"/>
        <end position="24"/>
    </location>
</feature>
<dbReference type="InterPro" id="IPR011006">
    <property type="entry name" value="CheY-like_superfamily"/>
</dbReference>
<feature type="region of interest" description="Disordered" evidence="7">
    <location>
        <begin position="1"/>
        <end position="58"/>
    </location>
</feature>
<dbReference type="InterPro" id="IPR003594">
    <property type="entry name" value="HATPase_dom"/>
</dbReference>
<dbReference type="SMART" id="SM00086">
    <property type="entry name" value="PAC"/>
    <property type="match status" value="1"/>
</dbReference>
<dbReference type="GO" id="GO:0005886">
    <property type="term" value="C:plasma membrane"/>
    <property type="evidence" value="ECO:0007669"/>
    <property type="project" value="TreeGrafter"/>
</dbReference>
<dbReference type="Pfam" id="PF00072">
    <property type="entry name" value="Response_reg"/>
    <property type="match status" value="1"/>
</dbReference>
<feature type="domain" description="PAC" evidence="11">
    <location>
        <begin position="145"/>
        <end position="197"/>
    </location>
</feature>
<feature type="domain" description="PAS" evidence="10">
    <location>
        <begin position="70"/>
        <end position="141"/>
    </location>
</feature>
<keyword evidence="4 12" id="KW-0808">Transferase</keyword>
<dbReference type="InterPro" id="IPR003661">
    <property type="entry name" value="HisK_dim/P_dom"/>
</dbReference>
<dbReference type="EC" id="2.7.13.3" evidence="2"/>
<dbReference type="InterPro" id="IPR001789">
    <property type="entry name" value="Sig_transdc_resp-reg_receiver"/>
</dbReference>
<dbReference type="InterPro" id="IPR000700">
    <property type="entry name" value="PAS-assoc_C"/>
</dbReference>
<comment type="catalytic activity">
    <reaction evidence="1">
        <text>ATP + protein L-histidine = ADP + protein N-phospho-L-histidine.</text>
        <dbReference type="EC" id="2.7.13.3"/>
    </reaction>
</comment>
<dbReference type="FunFam" id="3.30.565.10:FF:000006">
    <property type="entry name" value="Sensor histidine kinase WalK"/>
    <property type="match status" value="1"/>
</dbReference>
<evidence type="ECO:0000256" key="4">
    <source>
        <dbReference type="ARBA" id="ARBA00022679"/>
    </source>
</evidence>
<evidence type="ECO:0000256" key="6">
    <source>
        <dbReference type="PROSITE-ProRule" id="PRU00169"/>
    </source>
</evidence>
<dbReference type="Proteomes" id="UP000295497">
    <property type="component" value="Chromosome"/>
</dbReference>
<dbReference type="NCBIfam" id="TIGR00229">
    <property type="entry name" value="sensory_box"/>
    <property type="match status" value="2"/>
</dbReference>
<dbReference type="InterPro" id="IPR000014">
    <property type="entry name" value="PAS"/>
</dbReference>
<dbReference type="InterPro" id="IPR036097">
    <property type="entry name" value="HisK_dim/P_sf"/>
</dbReference>
<accession>A0A4P2R7X9</accession>
<evidence type="ECO:0000256" key="3">
    <source>
        <dbReference type="ARBA" id="ARBA00022553"/>
    </source>
</evidence>
<dbReference type="InterPro" id="IPR005467">
    <property type="entry name" value="His_kinase_dom"/>
</dbReference>
<evidence type="ECO:0000256" key="7">
    <source>
        <dbReference type="SAM" id="MobiDB-lite"/>
    </source>
</evidence>
<dbReference type="InterPro" id="IPR004358">
    <property type="entry name" value="Sig_transdc_His_kin-like_C"/>
</dbReference>
<evidence type="ECO:0000256" key="1">
    <source>
        <dbReference type="ARBA" id="ARBA00000085"/>
    </source>
</evidence>
<evidence type="ECO:0000259" key="9">
    <source>
        <dbReference type="PROSITE" id="PS50110"/>
    </source>
</evidence>